<evidence type="ECO:0000313" key="3">
    <source>
        <dbReference type="Proteomes" id="UP000737018"/>
    </source>
</evidence>
<dbReference type="EMBL" id="JRKL02004775">
    <property type="protein sequence ID" value="KAF3951791.1"/>
    <property type="molecule type" value="Genomic_DNA"/>
</dbReference>
<keyword evidence="3" id="KW-1185">Reference proteome</keyword>
<dbReference type="Proteomes" id="UP000737018">
    <property type="component" value="Unassembled WGS sequence"/>
</dbReference>
<sequence>MAPKPVSLQCKSVFLLFFLITIQTSSSSPLFSSSSSDFNPPYPKAISLTRACFPSFNHHFFLGKLDQLRRCFEVQFAAGRDLRPG</sequence>
<proteinExistence type="predicted"/>
<name>A0A8J4VK46_9ROSI</name>
<evidence type="ECO:0000256" key="1">
    <source>
        <dbReference type="SAM" id="SignalP"/>
    </source>
</evidence>
<reference evidence="2" key="1">
    <citation type="submission" date="2020-03" db="EMBL/GenBank/DDBJ databases">
        <title>Castanea mollissima Vanexum genome sequencing.</title>
        <authorList>
            <person name="Staton M."/>
        </authorList>
    </citation>
    <scope>NUCLEOTIDE SEQUENCE</scope>
    <source>
        <tissue evidence="2">Leaf</tissue>
    </source>
</reference>
<gene>
    <name evidence="2" type="ORF">CMV_022593</name>
</gene>
<evidence type="ECO:0000313" key="2">
    <source>
        <dbReference type="EMBL" id="KAF3951791.1"/>
    </source>
</evidence>
<protein>
    <submittedName>
        <fullName evidence="2">Uncharacterized protein</fullName>
    </submittedName>
</protein>
<feature type="signal peptide" evidence="1">
    <location>
        <begin position="1"/>
        <end position="27"/>
    </location>
</feature>
<feature type="chain" id="PRO_5035209057" evidence="1">
    <location>
        <begin position="28"/>
        <end position="85"/>
    </location>
</feature>
<comment type="caution">
    <text evidence="2">The sequence shown here is derived from an EMBL/GenBank/DDBJ whole genome shotgun (WGS) entry which is preliminary data.</text>
</comment>
<dbReference type="AlphaFoldDB" id="A0A8J4VK46"/>
<organism evidence="2 3">
    <name type="scientific">Castanea mollissima</name>
    <name type="common">Chinese chestnut</name>
    <dbReference type="NCBI Taxonomy" id="60419"/>
    <lineage>
        <taxon>Eukaryota</taxon>
        <taxon>Viridiplantae</taxon>
        <taxon>Streptophyta</taxon>
        <taxon>Embryophyta</taxon>
        <taxon>Tracheophyta</taxon>
        <taxon>Spermatophyta</taxon>
        <taxon>Magnoliopsida</taxon>
        <taxon>eudicotyledons</taxon>
        <taxon>Gunneridae</taxon>
        <taxon>Pentapetalae</taxon>
        <taxon>rosids</taxon>
        <taxon>fabids</taxon>
        <taxon>Fagales</taxon>
        <taxon>Fagaceae</taxon>
        <taxon>Castanea</taxon>
    </lineage>
</organism>
<accession>A0A8J4VK46</accession>
<keyword evidence="1" id="KW-0732">Signal</keyword>